<keyword evidence="2" id="KW-1185">Reference proteome</keyword>
<protein>
    <submittedName>
        <fullName evidence="1">Uncharacterized protein</fullName>
    </submittedName>
</protein>
<accession>A0A369JN23</accession>
<dbReference type="Proteomes" id="UP000076154">
    <property type="component" value="Unassembled WGS sequence"/>
</dbReference>
<organism evidence="1 2">
    <name type="scientific">Hypsizygus marmoreus</name>
    <name type="common">White beech mushroom</name>
    <name type="synonym">Agaricus marmoreus</name>
    <dbReference type="NCBI Taxonomy" id="39966"/>
    <lineage>
        <taxon>Eukaryota</taxon>
        <taxon>Fungi</taxon>
        <taxon>Dikarya</taxon>
        <taxon>Basidiomycota</taxon>
        <taxon>Agaricomycotina</taxon>
        <taxon>Agaricomycetes</taxon>
        <taxon>Agaricomycetidae</taxon>
        <taxon>Agaricales</taxon>
        <taxon>Tricholomatineae</taxon>
        <taxon>Lyophyllaceae</taxon>
        <taxon>Hypsizygus</taxon>
    </lineage>
</organism>
<comment type="caution">
    <text evidence="1">The sequence shown here is derived from an EMBL/GenBank/DDBJ whole genome shotgun (WGS) entry which is preliminary data.</text>
</comment>
<evidence type="ECO:0000313" key="2">
    <source>
        <dbReference type="Proteomes" id="UP000076154"/>
    </source>
</evidence>
<dbReference type="EMBL" id="LUEZ02000053">
    <property type="protein sequence ID" value="RDB21785.1"/>
    <property type="molecule type" value="Genomic_DNA"/>
</dbReference>
<sequence>MQGAGSPSASEIFATLFDDSVGDAVHPLLLEAVVQHVLSLPSDPPVTSRPPFRNINAPAPTAPGVGSSIQNANPYWHLTQMPAQSPFPPSQNSMFPPSSYDAFWSFVGQQQTVPVTSVLPPHNYSIPGLSRTTNPSPALEKARADLLSNLATEYPTLAGRIRVFDGKDSTFECKICHHIIPGNRNAIRHHIIGVHNLFTASVQTCIAMGCEAPMLVSSMIEHIADDHCFAGHAVCGLCNKDFTQSSYAFRHLKDKKCNVLRQADRYRVSNGL</sequence>
<dbReference type="AlphaFoldDB" id="A0A369JN23"/>
<evidence type="ECO:0000313" key="1">
    <source>
        <dbReference type="EMBL" id="RDB21785.1"/>
    </source>
</evidence>
<gene>
    <name evidence="1" type="ORF">Hypma_011058</name>
</gene>
<dbReference type="OrthoDB" id="3042246at2759"/>
<proteinExistence type="predicted"/>
<reference evidence="1" key="1">
    <citation type="submission" date="2018-04" db="EMBL/GenBank/DDBJ databases">
        <title>Whole genome sequencing of Hypsizygus marmoreus.</title>
        <authorList>
            <person name="Choi I.-G."/>
            <person name="Min B."/>
            <person name="Kim J.-G."/>
            <person name="Kim S."/>
            <person name="Oh Y.-L."/>
            <person name="Kong W.-S."/>
            <person name="Park H."/>
            <person name="Jeong J."/>
            <person name="Song E.-S."/>
        </authorList>
    </citation>
    <scope>NUCLEOTIDE SEQUENCE [LARGE SCALE GENOMIC DNA]</scope>
    <source>
        <strain evidence="1">51987-8</strain>
    </source>
</reference>
<name>A0A369JN23_HYPMA</name>
<dbReference type="InParanoid" id="A0A369JN23"/>